<name>A0A919BBN0_9GAMM</name>
<dbReference type="GO" id="GO:0017004">
    <property type="term" value="P:cytochrome complex assembly"/>
    <property type="evidence" value="ECO:0007669"/>
    <property type="project" value="UniProtKB-KW"/>
</dbReference>
<dbReference type="InterPro" id="IPR011990">
    <property type="entry name" value="TPR-like_helical_dom_sf"/>
</dbReference>
<dbReference type="Proteomes" id="UP000623842">
    <property type="component" value="Unassembled WGS sequence"/>
</dbReference>
<feature type="domain" description="Cytochrome c-type biogenesis protein H Ig-like" evidence="7">
    <location>
        <begin position="302"/>
        <end position="411"/>
    </location>
</feature>
<keyword evidence="6" id="KW-0812">Transmembrane</keyword>
<dbReference type="Pfam" id="PF23914">
    <property type="entry name" value="TPR_CcmH_CycH"/>
    <property type="match status" value="1"/>
</dbReference>
<reference evidence="9" key="1">
    <citation type="journal article" date="2014" name="Int. J. Syst. Evol. Microbiol.">
        <title>Complete genome sequence of Corynebacterium casei LMG S-19264T (=DSM 44701T), isolated from a smear-ripened cheese.</title>
        <authorList>
            <consortium name="US DOE Joint Genome Institute (JGI-PGF)"/>
            <person name="Walter F."/>
            <person name="Albersmeier A."/>
            <person name="Kalinowski J."/>
            <person name="Ruckert C."/>
        </authorList>
    </citation>
    <scope>NUCLEOTIDE SEQUENCE</scope>
    <source>
        <strain evidence="9">KCTC 42731</strain>
    </source>
</reference>
<evidence type="ECO:0000256" key="4">
    <source>
        <dbReference type="ARBA" id="ARBA00022803"/>
    </source>
</evidence>
<keyword evidence="6" id="KW-1133">Transmembrane helix</keyword>
<proteinExistence type="predicted"/>
<dbReference type="PANTHER" id="PTHR47870:SF4">
    <property type="entry name" value="CYTOCHROME C-TYPE BIOGENESIS PROTEIN CYCH"/>
    <property type="match status" value="1"/>
</dbReference>
<evidence type="ECO:0000256" key="2">
    <source>
        <dbReference type="ARBA" id="ARBA00022737"/>
    </source>
</evidence>
<dbReference type="GO" id="GO:0030313">
    <property type="term" value="C:cell envelope"/>
    <property type="evidence" value="ECO:0007669"/>
    <property type="project" value="UniProtKB-SubCell"/>
</dbReference>
<dbReference type="SUPFAM" id="SSF48452">
    <property type="entry name" value="TPR-like"/>
    <property type="match status" value="1"/>
</dbReference>
<dbReference type="Gene3D" id="1.25.40.10">
    <property type="entry name" value="Tetratricopeptide repeat domain"/>
    <property type="match status" value="1"/>
</dbReference>
<dbReference type="GO" id="GO:0005886">
    <property type="term" value="C:plasma membrane"/>
    <property type="evidence" value="ECO:0007669"/>
    <property type="project" value="TreeGrafter"/>
</dbReference>
<dbReference type="AlphaFoldDB" id="A0A919BBN0"/>
<accession>A0A919BBN0</accession>
<evidence type="ECO:0000313" key="10">
    <source>
        <dbReference type="Proteomes" id="UP000623842"/>
    </source>
</evidence>
<dbReference type="RefSeq" id="WP_229854436.1">
    <property type="nucleotide sequence ID" value="NZ_BNCK01000001.1"/>
</dbReference>
<evidence type="ECO:0000259" key="8">
    <source>
        <dbReference type="Pfam" id="PF23914"/>
    </source>
</evidence>
<reference evidence="9" key="2">
    <citation type="submission" date="2020-09" db="EMBL/GenBank/DDBJ databases">
        <authorList>
            <person name="Sun Q."/>
            <person name="Kim S."/>
        </authorList>
    </citation>
    <scope>NUCLEOTIDE SEQUENCE</scope>
    <source>
        <strain evidence="9">KCTC 42731</strain>
    </source>
</reference>
<dbReference type="NCBIfam" id="TIGR03142">
    <property type="entry name" value="cytochro_ccmI"/>
    <property type="match status" value="1"/>
</dbReference>
<feature type="domain" description="Cytochrome c-type biogenesis protein H TPR" evidence="8">
    <location>
        <begin position="136"/>
        <end position="262"/>
    </location>
</feature>
<evidence type="ECO:0000256" key="3">
    <source>
        <dbReference type="ARBA" id="ARBA00022748"/>
    </source>
</evidence>
<dbReference type="PANTHER" id="PTHR47870">
    <property type="entry name" value="CYTOCHROME C-TYPE BIOGENESIS PROTEIN CCMH"/>
    <property type="match status" value="1"/>
</dbReference>
<organism evidence="9 10">
    <name type="scientific">Thalassotalea marina</name>
    <dbReference type="NCBI Taxonomy" id="1673741"/>
    <lineage>
        <taxon>Bacteria</taxon>
        <taxon>Pseudomonadati</taxon>
        <taxon>Pseudomonadota</taxon>
        <taxon>Gammaproteobacteria</taxon>
        <taxon>Alteromonadales</taxon>
        <taxon>Colwelliaceae</taxon>
        <taxon>Thalassotalea</taxon>
    </lineage>
</organism>
<gene>
    <name evidence="9" type="primary">ccmI</name>
    <name evidence="9" type="ORF">GCM10017161_00650</name>
</gene>
<evidence type="ECO:0000313" key="9">
    <source>
        <dbReference type="EMBL" id="GHF77537.1"/>
    </source>
</evidence>
<keyword evidence="4 5" id="KW-0802">TPR repeat</keyword>
<keyword evidence="6" id="KW-0472">Membrane</keyword>
<dbReference type="EMBL" id="BNCK01000001">
    <property type="protein sequence ID" value="GHF77537.1"/>
    <property type="molecule type" value="Genomic_DNA"/>
</dbReference>
<keyword evidence="3" id="KW-0201">Cytochrome c-type biogenesis</keyword>
<feature type="transmembrane region" description="Helical" evidence="6">
    <location>
        <begin position="100"/>
        <end position="119"/>
    </location>
</feature>
<dbReference type="Pfam" id="PF23892">
    <property type="entry name" value="Ig_CycH"/>
    <property type="match status" value="1"/>
</dbReference>
<dbReference type="InterPro" id="IPR051263">
    <property type="entry name" value="C-type_cytochrome_biogenesis"/>
</dbReference>
<dbReference type="InterPro" id="IPR019734">
    <property type="entry name" value="TPR_rpt"/>
</dbReference>
<dbReference type="SMART" id="SM00028">
    <property type="entry name" value="TPR"/>
    <property type="match status" value="2"/>
</dbReference>
<keyword evidence="10" id="KW-1185">Reference proteome</keyword>
<evidence type="ECO:0000259" key="7">
    <source>
        <dbReference type="Pfam" id="PF23892"/>
    </source>
</evidence>
<comment type="caution">
    <text evidence="9">The sequence shown here is derived from an EMBL/GenBank/DDBJ whole genome shotgun (WGS) entry which is preliminary data.</text>
</comment>
<evidence type="ECO:0000256" key="6">
    <source>
        <dbReference type="SAM" id="Phobius"/>
    </source>
</evidence>
<evidence type="ECO:0000256" key="1">
    <source>
        <dbReference type="ARBA" id="ARBA00004196"/>
    </source>
</evidence>
<keyword evidence="2" id="KW-0677">Repeat</keyword>
<feature type="repeat" description="TPR" evidence="5">
    <location>
        <begin position="164"/>
        <end position="197"/>
    </location>
</feature>
<dbReference type="PROSITE" id="PS50005">
    <property type="entry name" value="TPR"/>
    <property type="match status" value="1"/>
</dbReference>
<sequence length="415" mass="46489">MIELIFIVIAFILLLLIVVWAHFINQNKYRNNVDNTFRDATNVRLYKEHKQEIETDFQQGRLDQESYDYLLSELDQSLLQDIEENSREKEQVVKHKPLPIIWPVMMSVFLIGFSAYMYVDNGAYSRIANTPQQQPNNQSQNPEDQLKAQIAMLKQQVEQKPDDSDAWYALGQASVGIGNFDAALLAFDKVIEIDGEMADLFGAKAQASFYKNNQKITPEVQALIDKALSIDVRDPSTNILLGMNAFLNNEYQQAINYWQQVITDNRPSVNVEALKGALAEAKNRLALTGKETEQEFLSGPQITLDVSLSDEIIEKLAQGDDKVVFVYAIESETSRMPLAAVKLKASDLPTRIVLNDSRAMTPQAKLSDVKQVNVFAIVSDTGSAGIKPGDFKGELAQVSVDEKNPIQLVINSVVN</sequence>
<evidence type="ECO:0000256" key="5">
    <source>
        <dbReference type="PROSITE-ProRule" id="PRU00339"/>
    </source>
</evidence>
<dbReference type="InterPro" id="IPR056412">
    <property type="entry name" value="Ig_CycH"/>
</dbReference>
<protein>
    <submittedName>
        <fullName evidence="9">C-type cytochrome biogenesis protein CcmI</fullName>
    </submittedName>
</protein>
<dbReference type="InterPro" id="IPR056413">
    <property type="entry name" value="TPR_CcmH_CycH"/>
</dbReference>
<dbReference type="InterPro" id="IPR017560">
    <property type="entry name" value="Cyt_c_biogenesis_CcmI"/>
</dbReference>
<comment type="subcellular location">
    <subcellularLocation>
        <location evidence="1">Cell envelope</location>
    </subcellularLocation>
</comment>